<dbReference type="InterPro" id="IPR036439">
    <property type="entry name" value="Dockerin_dom_sf"/>
</dbReference>
<organism evidence="2 3">
    <name type="scientific">Lacipirellula parvula</name>
    <dbReference type="NCBI Taxonomy" id="2650471"/>
    <lineage>
        <taxon>Bacteria</taxon>
        <taxon>Pseudomonadati</taxon>
        <taxon>Planctomycetota</taxon>
        <taxon>Planctomycetia</taxon>
        <taxon>Pirellulales</taxon>
        <taxon>Lacipirellulaceae</taxon>
        <taxon>Lacipirellula</taxon>
    </lineage>
</organism>
<dbReference type="KEGG" id="lpav:PLANPX_1959"/>
<dbReference type="PANTHER" id="PTHR19328:SF75">
    <property type="entry name" value="ALDOSE SUGAR DEHYDROGENASE YLII"/>
    <property type="match status" value="1"/>
</dbReference>
<accession>A0A5K7X8Z5</accession>
<dbReference type="Proteomes" id="UP000326837">
    <property type="component" value="Chromosome"/>
</dbReference>
<gene>
    <name evidence="2" type="ORF">PLANPX_1959</name>
</gene>
<protein>
    <recommendedName>
        <fullName evidence="1">Glucose/Sorbosone dehydrogenase domain-containing protein</fullName>
    </recommendedName>
</protein>
<dbReference type="EMBL" id="AP021861">
    <property type="protein sequence ID" value="BBO32347.1"/>
    <property type="molecule type" value="Genomic_DNA"/>
</dbReference>
<dbReference type="SUPFAM" id="SSF63446">
    <property type="entry name" value="Type I dockerin domain"/>
    <property type="match status" value="1"/>
</dbReference>
<dbReference type="PANTHER" id="PTHR19328">
    <property type="entry name" value="HEDGEHOG-INTERACTING PROTEIN"/>
    <property type="match status" value="1"/>
</dbReference>
<dbReference type="InterPro" id="IPR011042">
    <property type="entry name" value="6-blade_b-propeller_TolB-like"/>
</dbReference>
<dbReference type="InterPro" id="IPR011041">
    <property type="entry name" value="Quinoprot_gluc/sorb_DH_b-prop"/>
</dbReference>
<dbReference type="AlphaFoldDB" id="A0A5K7X8Z5"/>
<dbReference type="Gene3D" id="1.10.1330.10">
    <property type="entry name" value="Dockerin domain"/>
    <property type="match status" value="1"/>
</dbReference>
<dbReference type="InterPro" id="IPR012938">
    <property type="entry name" value="Glc/Sorbosone_DH"/>
</dbReference>
<reference evidence="3" key="1">
    <citation type="submission" date="2019-10" db="EMBL/GenBank/DDBJ databases">
        <title>Lacipirellula parvula gen. nov., sp. nov., representing a lineage of planctomycetes widespread in freshwater anoxic habitats, and description of the family Lacipirellulaceae.</title>
        <authorList>
            <person name="Dedysh S.N."/>
            <person name="Kulichevskaya I.S."/>
            <person name="Beletsky A.V."/>
            <person name="Rakitin A.L."/>
            <person name="Mardanov A.V."/>
            <person name="Ivanova A.A."/>
            <person name="Saltykova V.X."/>
            <person name="Rijpstra W.I.C."/>
            <person name="Sinninghe Damste J.S."/>
            <person name="Ravin N.V."/>
        </authorList>
    </citation>
    <scope>NUCLEOTIDE SEQUENCE [LARGE SCALE GENOMIC DNA]</scope>
    <source>
        <strain evidence="3">PX69</strain>
    </source>
</reference>
<dbReference type="SUPFAM" id="SSF50952">
    <property type="entry name" value="Soluble quinoprotein glucose dehydrogenase"/>
    <property type="match status" value="1"/>
</dbReference>
<dbReference type="GO" id="GO:0000272">
    <property type="term" value="P:polysaccharide catabolic process"/>
    <property type="evidence" value="ECO:0007669"/>
    <property type="project" value="InterPro"/>
</dbReference>
<proteinExistence type="predicted"/>
<sequence>MKFLSFLQPGCALKNQPAPKWLQAAPLVATLAGIGGLATEADAGIVGRKRVATGLNAPMFATFAPGDSTRLFIAERGAGTASNATAAIRVLNLQTGLLEPTPYLSIPGINTNGEGGLLGLAFHPDFQTNHKFYAYVTANDSVANTPFSSYIREYTAPSATSNTANTAFTPILNTTQPDTNHKGGFIGFSPNDGYLYVMFGDGGGSDDNDTGHTAGTGNAQDITSNFLGKALRIDVDRDDFPLDVDRNYGIPFDTAESPGNPFAPDAPGGANPTGDDEIWAYGLRNPFRAGFDRATGDLWIGDVGQNTREEIDFQPGNSVGGENYGWRLREGTIATPSGGVGGAKPTGAIDPVWDYKRPDDPTLTPAEANFVGTTVVGGVPYRGPDPELQGLYFFADYGSNRIWTLRPATETSPQVVEYVTPQLPTDVGTPSAISSIVEDANGNIYITYLTGAVYQIVTDALTPGDFNADAKVDNADLTAWKTGFGTATGAKAANGDADGDADVDGADFMAWQRNFGWSALNVGSGTPAATVPEPTAAALAGLAALGLVLGRRRG</sequence>
<dbReference type="Pfam" id="PF07995">
    <property type="entry name" value="GSDH"/>
    <property type="match status" value="2"/>
</dbReference>
<dbReference type="Gene3D" id="2.120.10.30">
    <property type="entry name" value="TolB, C-terminal domain"/>
    <property type="match status" value="1"/>
</dbReference>
<feature type="domain" description="Glucose/Sorbosone dehydrogenase" evidence="1">
    <location>
        <begin position="87"/>
        <end position="236"/>
    </location>
</feature>
<evidence type="ECO:0000313" key="3">
    <source>
        <dbReference type="Proteomes" id="UP000326837"/>
    </source>
</evidence>
<dbReference type="RefSeq" id="WP_152098330.1">
    <property type="nucleotide sequence ID" value="NZ_AP021861.1"/>
</dbReference>
<feature type="domain" description="Glucose/Sorbosone dehydrogenase" evidence="1">
    <location>
        <begin position="264"/>
        <end position="330"/>
    </location>
</feature>
<evidence type="ECO:0000259" key="1">
    <source>
        <dbReference type="Pfam" id="PF07995"/>
    </source>
</evidence>
<keyword evidence="3" id="KW-1185">Reference proteome</keyword>
<evidence type="ECO:0000313" key="2">
    <source>
        <dbReference type="EMBL" id="BBO32347.1"/>
    </source>
</evidence>
<name>A0A5K7X8Z5_9BACT</name>